<dbReference type="Proteomes" id="UP000185841">
    <property type="component" value="Unassembled WGS sequence"/>
</dbReference>
<feature type="binding site" evidence="2">
    <location>
        <begin position="213"/>
        <end position="220"/>
    </location>
    <ligand>
        <name>ATP</name>
        <dbReference type="ChEBI" id="CHEBI:30616"/>
    </ligand>
</feature>
<dbReference type="PROSITE" id="PS51459">
    <property type="entry name" value="FIDO"/>
    <property type="match status" value="1"/>
</dbReference>
<evidence type="ECO:0000256" key="2">
    <source>
        <dbReference type="PIRSR" id="PIRSR640198-2"/>
    </source>
</evidence>
<dbReference type="PANTHER" id="PTHR13504">
    <property type="entry name" value="FIDO DOMAIN-CONTAINING PROTEIN DDB_G0283145"/>
    <property type="match status" value="1"/>
</dbReference>
<evidence type="ECO:0000256" key="1">
    <source>
        <dbReference type="PIRSR" id="PIRSR640198-1"/>
    </source>
</evidence>
<dbReference type="EMBL" id="FTMP01000012">
    <property type="protein sequence ID" value="SIQ99345.1"/>
    <property type="molecule type" value="Genomic_DNA"/>
</dbReference>
<dbReference type="InterPro" id="IPR003812">
    <property type="entry name" value="Fido"/>
</dbReference>
<dbReference type="Gene3D" id="1.10.3290.10">
    <property type="entry name" value="Fido-like domain"/>
    <property type="match status" value="1"/>
</dbReference>
<name>A0A1N6XAG8_AQUAC</name>
<feature type="binding site" evidence="2">
    <location>
        <begin position="250"/>
        <end position="251"/>
    </location>
    <ligand>
        <name>ATP</name>
        <dbReference type="ChEBI" id="CHEBI:30616"/>
    </ligand>
</feature>
<feature type="active site" evidence="1">
    <location>
        <position position="209"/>
    </location>
</feature>
<proteinExistence type="predicted"/>
<organism evidence="4 5">
    <name type="scientific">Aquipseudomonas alcaligenes</name>
    <name type="common">Pseudomonas alcaligenes</name>
    <dbReference type="NCBI Taxonomy" id="43263"/>
    <lineage>
        <taxon>Bacteria</taxon>
        <taxon>Pseudomonadati</taxon>
        <taxon>Pseudomonadota</taxon>
        <taxon>Gammaproteobacteria</taxon>
        <taxon>Pseudomonadales</taxon>
        <taxon>Pseudomonadaceae</taxon>
        <taxon>Aquipseudomonas</taxon>
    </lineage>
</organism>
<feature type="domain" description="Fido" evidence="3">
    <location>
        <begin position="119"/>
        <end position="282"/>
    </location>
</feature>
<dbReference type="Pfam" id="PF02661">
    <property type="entry name" value="Fic"/>
    <property type="match status" value="1"/>
</dbReference>
<reference evidence="4 5" key="1">
    <citation type="submission" date="2017-01" db="EMBL/GenBank/DDBJ databases">
        <authorList>
            <person name="Mah S.A."/>
            <person name="Swanson W.J."/>
            <person name="Moy G.W."/>
            <person name="Vacquier V.D."/>
        </authorList>
    </citation>
    <scope>NUCLEOTIDE SEQUENCE [LARGE SCALE GENOMIC DNA]</scope>
    <source>
        <strain evidence="4 5">RU36E</strain>
    </source>
</reference>
<keyword evidence="2" id="KW-0547">Nucleotide-binding</keyword>
<sequence length="399" mass="45176">MPDMFVNGNHWLEPIVPSPGYPADVLEQADSLPFLAGQLAGQVSPETTKRLGRLMRLTNSYYSNLIEGQYTEPADLSTRIQRRAAKELGLLAVEHIEAQGALERVLAQQQEEITWRDMFALDLLALIHKRLFKGAREDDLRLSDGRFMTPGQLRDVAQQNVTVGGHNAPAWQSVRAMVQRLQQAYGVMGDPRGRLLASLAYHHRLAYVHPFEDGNGRVVRMMTHLQLVKIGIASPLWSISRGLARRQDEYYARLRAADQPRRGDLDGRGQLTQAGLVEFVRFMLGVCIDQIQYTRDALSLPALRDRLETIVRYERRFTEAGVKPEAARALHLLIIQGEVSRADFKVYLGLHDKTAANQLKELIQLGVVEAPSPKSRELYPGFPVWFAQLVFPDLHRRFQ</sequence>
<evidence type="ECO:0000313" key="5">
    <source>
        <dbReference type="Proteomes" id="UP000185841"/>
    </source>
</evidence>
<gene>
    <name evidence="4" type="ORF">SAMN05878282_11257</name>
</gene>
<dbReference type="PANTHER" id="PTHR13504:SF38">
    <property type="entry name" value="FIDO DOMAIN-CONTAINING PROTEIN"/>
    <property type="match status" value="1"/>
</dbReference>
<feature type="binding site" evidence="2">
    <location>
        <begin position="163"/>
        <end position="166"/>
    </location>
    <ligand>
        <name>ATP</name>
        <dbReference type="ChEBI" id="CHEBI:30616"/>
    </ligand>
</feature>
<accession>A0A1N6XAG8</accession>
<evidence type="ECO:0000313" key="4">
    <source>
        <dbReference type="EMBL" id="SIQ99345.1"/>
    </source>
</evidence>
<protein>
    <submittedName>
        <fullName evidence="4">Fic family protein</fullName>
    </submittedName>
</protein>
<dbReference type="InterPro" id="IPR036597">
    <property type="entry name" value="Fido-like_dom_sf"/>
</dbReference>
<keyword evidence="2" id="KW-0067">ATP-binding</keyword>
<dbReference type="RefSeq" id="WP_254843412.1">
    <property type="nucleotide sequence ID" value="NZ_FTMP01000012.1"/>
</dbReference>
<dbReference type="AlphaFoldDB" id="A0A1N6XAG8"/>
<dbReference type="SUPFAM" id="SSF140931">
    <property type="entry name" value="Fic-like"/>
    <property type="match status" value="1"/>
</dbReference>
<dbReference type="InterPro" id="IPR040198">
    <property type="entry name" value="Fido_containing"/>
</dbReference>
<evidence type="ECO:0000259" key="3">
    <source>
        <dbReference type="PROSITE" id="PS51459"/>
    </source>
</evidence>
<dbReference type="GO" id="GO:0005524">
    <property type="term" value="F:ATP binding"/>
    <property type="evidence" value="ECO:0007669"/>
    <property type="project" value="UniProtKB-KW"/>
</dbReference>